<feature type="domain" description="ABC transporter" evidence="9">
    <location>
        <begin position="141"/>
        <end position="390"/>
    </location>
</feature>
<dbReference type="AlphaFoldDB" id="A0A4R6ICB2"/>
<evidence type="ECO:0000313" key="10">
    <source>
        <dbReference type="EMBL" id="TDO19128.1"/>
    </source>
</evidence>
<dbReference type="SMART" id="SM00382">
    <property type="entry name" value="AAA"/>
    <property type="match status" value="1"/>
</dbReference>
<dbReference type="SUPFAM" id="SSF52540">
    <property type="entry name" value="P-loop containing nucleoside triphosphate hydrolases"/>
    <property type="match status" value="1"/>
</dbReference>
<keyword evidence="6 10" id="KW-0067">ATP-binding</keyword>
<feature type="compositionally biased region" description="Basic and acidic residues" evidence="8">
    <location>
        <begin position="1"/>
        <end position="18"/>
    </location>
</feature>
<dbReference type="InterPro" id="IPR027417">
    <property type="entry name" value="P-loop_NTPase"/>
</dbReference>
<dbReference type="RefSeq" id="WP_094254913.1">
    <property type="nucleotide sequence ID" value="NZ_NNCE01000007.1"/>
</dbReference>
<comment type="similarity">
    <text evidence="2">Belongs to the ABC transporter superfamily.</text>
</comment>
<feature type="region of interest" description="Disordered" evidence="8">
    <location>
        <begin position="1"/>
        <end position="54"/>
    </location>
</feature>
<dbReference type="GO" id="GO:0016887">
    <property type="term" value="F:ATP hydrolysis activity"/>
    <property type="evidence" value="ECO:0007669"/>
    <property type="project" value="InterPro"/>
</dbReference>
<evidence type="ECO:0000313" key="11">
    <source>
        <dbReference type="Proteomes" id="UP000295518"/>
    </source>
</evidence>
<keyword evidence="11" id="KW-1185">Reference proteome</keyword>
<dbReference type="EMBL" id="SNWN01000015">
    <property type="protein sequence ID" value="TDO19128.1"/>
    <property type="molecule type" value="Genomic_DNA"/>
</dbReference>
<dbReference type="InterPro" id="IPR003593">
    <property type="entry name" value="AAA+_ATPase"/>
</dbReference>
<dbReference type="PANTHER" id="PTHR43297:SF2">
    <property type="entry name" value="DIPEPTIDE TRANSPORT ATP-BINDING PROTEIN DPPD"/>
    <property type="match status" value="1"/>
</dbReference>
<evidence type="ECO:0000256" key="7">
    <source>
        <dbReference type="ARBA" id="ARBA00023136"/>
    </source>
</evidence>
<organism evidence="10 11">
    <name type="scientific">Mycoplasma testudineum</name>
    <dbReference type="NCBI Taxonomy" id="244584"/>
    <lineage>
        <taxon>Bacteria</taxon>
        <taxon>Bacillati</taxon>
        <taxon>Mycoplasmatota</taxon>
        <taxon>Mollicutes</taxon>
        <taxon>Mycoplasmataceae</taxon>
        <taxon>Mycoplasma</taxon>
    </lineage>
</organism>
<name>A0A4R6ICB2_9MOLU</name>
<feature type="compositionally biased region" description="Basic and acidic residues" evidence="8">
    <location>
        <begin position="39"/>
        <end position="50"/>
    </location>
</feature>
<dbReference type="InterPro" id="IPR017871">
    <property type="entry name" value="ABC_transporter-like_CS"/>
</dbReference>
<comment type="subcellular location">
    <subcellularLocation>
        <location evidence="1">Cell membrane</location>
        <topology evidence="1">Peripheral membrane protein</topology>
    </subcellularLocation>
</comment>
<dbReference type="GO" id="GO:0005886">
    <property type="term" value="C:plasma membrane"/>
    <property type="evidence" value="ECO:0007669"/>
    <property type="project" value="UniProtKB-SubCell"/>
</dbReference>
<evidence type="ECO:0000256" key="8">
    <source>
        <dbReference type="SAM" id="MobiDB-lite"/>
    </source>
</evidence>
<dbReference type="InterPro" id="IPR003439">
    <property type="entry name" value="ABC_transporter-like_ATP-bd"/>
</dbReference>
<evidence type="ECO:0000256" key="2">
    <source>
        <dbReference type="ARBA" id="ARBA00005417"/>
    </source>
</evidence>
<gene>
    <name evidence="10" type="ORF">EI74_0777</name>
</gene>
<dbReference type="Gene3D" id="3.40.50.300">
    <property type="entry name" value="P-loop containing nucleotide triphosphate hydrolases"/>
    <property type="match status" value="1"/>
</dbReference>
<evidence type="ECO:0000256" key="4">
    <source>
        <dbReference type="ARBA" id="ARBA00022475"/>
    </source>
</evidence>
<evidence type="ECO:0000256" key="3">
    <source>
        <dbReference type="ARBA" id="ARBA00022448"/>
    </source>
</evidence>
<dbReference type="InterPro" id="IPR050388">
    <property type="entry name" value="ABC_Ni/Peptide_Import"/>
</dbReference>
<dbReference type="PANTHER" id="PTHR43297">
    <property type="entry name" value="OLIGOPEPTIDE TRANSPORT ATP-BINDING PROTEIN APPD"/>
    <property type="match status" value="1"/>
</dbReference>
<dbReference type="Pfam" id="PF08352">
    <property type="entry name" value="oligo_HPY"/>
    <property type="match status" value="1"/>
</dbReference>
<dbReference type="CDD" id="cd03257">
    <property type="entry name" value="ABC_NikE_OppD_transporters"/>
    <property type="match status" value="1"/>
</dbReference>
<dbReference type="OrthoDB" id="9806285at2"/>
<sequence>MAKNNTEKKEIQSVRELLKITPKNKSKNNKTSEISAKNSEAKKVTNKKENSTVFKAPNDVKNEATKNNKEVSKLTKTTTFVTQSISATKKKLLKVPVVKKFIKPSRKIQDFDWENFEKNAKYDTINGEQKRIVAEVDNLVLYFKNPARPNEKNLVIRGTSLKLYEGEVHAIIGESGSGKSVICSTLYGLTGDNSVIESGSVRLFNNQVQHFNREDWERFTYRGKIVSAVFQNAMSTLNPTMKIGKQIMEGMLINGIASSKKEAKNLAIEYLKLTKISNPEHVMSLYPHELSGGMMQRVVIAAIVSLRPKVLIMDEPTTALDPTVQALVLDVVRDLQSKFKISVLFITHDLGVVASIADRISIMYAGQVVESGTREEILKYPLHPYTWGLITSMPDVNNSERLNTIRGNVPSSLNKIKGDAFAIRNDYALDIDFELEPPSVYFSTTHFVRSWLYNEKADSIIPPSIIFEKWNQSKLGNPQKIAQEGLVEIKEALRPTLLVKSQFSQSAISSFTSRLAIDKDDYINNKKQNDIRSQNFIIKTSSQLKNLIKNNLRKDK</sequence>
<comment type="caution">
    <text evidence="10">The sequence shown here is derived from an EMBL/GenBank/DDBJ whole genome shotgun (WGS) entry which is preliminary data.</text>
</comment>
<evidence type="ECO:0000256" key="6">
    <source>
        <dbReference type="ARBA" id="ARBA00022840"/>
    </source>
</evidence>
<reference evidence="10 11" key="1">
    <citation type="submission" date="2019-03" db="EMBL/GenBank/DDBJ databases">
        <title>Genomic Encyclopedia of Archaeal and Bacterial Type Strains, Phase II (KMG-II): from individual species to whole genera.</title>
        <authorList>
            <person name="Goeker M."/>
        </authorList>
    </citation>
    <scope>NUCLEOTIDE SEQUENCE [LARGE SCALE GENOMIC DNA]</scope>
    <source>
        <strain evidence="10 11">ATCC 700618</strain>
    </source>
</reference>
<dbReference type="Pfam" id="PF00005">
    <property type="entry name" value="ABC_tran"/>
    <property type="match status" value="1"/>
</dbReference>
<dbReference type="Proteomes" id="UP000295518">
    <property type="component" value="Unassembled WGS sequence"/>
</dbReference>
<keyword evidence="7" id="KW-0472">Membrane</keyword>
<evidence type="ECO:0000256" key="1">
    <source>
        <dbReference type="ARBA" id="ARBA00004202"/>
    </source>
</evidence>
<protein>
    <submittedName>
        <fullName evidence="10">Oligopeptide transport system ATP-binding protein</fullName>
    </submittedName>
</protein>
<dbReference type="FunFam" id="3.40.50.300:FF:000016">
    <property type="entry name" value="Oligopeptide ABC transporter ATP-binding component"/>
    <property type="match status" value="1"/>
</dbReference>
<evidence type="ECO:0000256" key="5">
    <source>
        <dbReference type="ARBA" id="ARBA00022741"/>
    </source>
</evidence>
<dbReference type="PROSITE" id="PS50893">
    <property type="entry name" value="ABC_TRANSPORTER_2"/>
    <property type="match status" value="1"/>
</dbReference>
<keyword evidence="5" id="KW-0547">Nucleotide-binding</keyword>
<dbReference type="GO" id="GO:0015833">
    <property type="term" value="P:peptide transport"/>
    <property type="evidence" value="ECO:0007669"/>
    <property type="project" value="InterPro"/>
</dbReference>
<evidence type="ECO:0000259" key="9">
    <source>
        <dbReference type="PROSITE" id="PS50893"/>
    </source>
</evidence>
<keyword evidence="3" id="KW-0813">Transport</keyword>
<dbReference type="InterPro" id="IPR013563">
    <property type="entry name" value="Oligopep_ABC_C"/>
</dbReference>
<proteinExistence type="inferred from homology"/>
<dbReference type="NCBIfam" id="TIGR01727">
    <property type="entry name" value="oligo_HPY"/>
    <property type="match status" value="1"/>
</dbReference>
<accession>A0A4R6ICB2</accession>
<keyword evidence="4" id="KW-1003">Cell membrane</keyword>
<dbReference type="GO" id="GO:0005524">
    <property type="term" value="F:ATP binding"/>
    <property type="evidence" value="ECO:0007669"/>
    <property type="project" value="UniProtKB-KW"/>
</dbReference>
<dbReference type="PROSITE" id="PS00211">
    <property type="entry name" value="ABC_TRANSPORTER_1"/>
    <property type="match status" value="1"/>
</dbReference>